<dbReference type="KEGG" id="sfu:Sfum_0601"/>
<dbReference type="Proteomes" id="UP000001784">
    <property type="component" value="Chromosome"/>
</dbReference>
<dbReference type="GO" id="GO:0016810">
    <property type="term" value="F:hydrolase activity, acting on carbon-nitrogen (but not peptide) bonds"/>
    <property type="evidence" value="ECO:0007669"/>
    <property type="project" value="InterPro"/>
</dbReference>
<organism evidence="3 4">
    <name type="scientific">Syntrophobacter fumaroxidans (strain DSM 10017 / MPOB)</name>
    <dbReference type="NCBI Taxonomy" id="335543"/>
    <lineage>
        <taxon>Bacteria</taxon>
        <taxon>Pseudomonadati</taxon>
        <taxon>Thermodesulfobacteriota</taxon>
        <taxon>Syntrophobacteria</taxon>
        <taxon>Syntrophobacterales</taxon>
        <taxon>Syntrophobacteraceae</taxon>
        <taxon>Syntrophobacter</taxon>
    </lineage>
</organism>
<dbReference type="Gene3D" id="3.20.20.370">
    <property type="entry name" value="Glycoside hydrolase/deacetylase"/>
    <property type="match status" value="1"/>
</dbReference>
<dbReference type="GO" id="GO:0005975">
    <property type="term" value="P:carbohydrate metabolic process"/>
    <property type="evidence" value="ECO:0007669"/>
    <property type="project" value="InterPro"/>
</dbReference>
<reference evidence="3 4" key="1">
    <citation type="submission" date="2006-10" db="EMBL/GenBank/DDBJ databases">
        <title>Complete sequence of Syntrophobacter fumaroxidans MPOB.</title>
        <authorList>
            <consortium name="US DOE Joint Genome Institute"/>
            <person name="Copeland A."/>
            <person name="Lucas S."/>
            <person name="Lapidus A."/>
            <person name="Barry K."/>
            <person name="Detter J.C."/>
            <person name="Glavina del Rio T."/>
            <person name="Hammon N."/>
            <person name="Israni S."/>
            <person name="Pitluck S."/>
            <person name="Goltsman E.G."/>
            <person name="Martinez M."/>
            <person name="Schmutz J."/>
            <person name="Larimer F."/>
            <person name="Land M."/>
            <person name="Hauser L."/>
            <person name="Kyrpides N."/>
            <person name="Kim E."/>
            <person name="Boone D.R."/>
            <person name="Brockman F."/>
            <person name="Culley D."/>
            <person name="Ferry J."/>
            <person name="Gunsalus R."/>
            <person name="McInerney M.J."/>
            <person name="Morrison M."/>
            <person name="Plugge C."/>
            <person name="Rohlin L."/>
            <person name="Scholten J."/>
            <person name="Sieber J."/>
            <person name="Stams A.J.M."/>
            <person name="Worm P."/>
            <person name="Henstra A.M."/>
            <person name="Richardson P."/>
        </authorList>
    </citation>
    <scope>NUCLEOTIDE SEQUENCE [LARGE SCALE GENOMIC DNA]</scope>
    <source>
        <strain evidence="4">DSM 10017 / MPOB</strain>
    </source>
</reference>
<feature type="domain" description="NodB homology" evidence="2">
    <location>
        <begin position="100"/>
        <end position="305"/>
    </location>
</feature>
<evidence type="ECO:0000256" key="1">
    <source>
        <dbReference type="SAM" id="MobiDB-lite"/>
    </source>
</evidence>
<dbReference type="HOGENOM" id="CLU_062195_0_0_7"/>
<keyword evidence="4" id="KW-1185">Reference proteome</keyword>
<dbReference type="SUPFAM" id="SSF88713">
    <property type="entry name" value="Glycoside hydrolase/deacetylase"/>
    <property type="match status" value="1"/>
</dbReference>
<evidence type="ECO:0000313" key="3">
    <source>
        <dbReference type="EMBL" id="ABK16300.1"/>
    </source>
</evidence>
<dbReference type="EMBL" id="CP000478">
    <property type="protein sequence ID" value="ABK16300.1"/>
    <property type="molecule type" value="Genomic_DNA"/>
</dbReference>
<dbReference type="Pfam" id="PF01522">
    <property type="entry name" value="Polysacc_deac_1"/>
    <property type="match status" value="1"/>
</dbReference>
<dbReference type="PANTHER" id="PTHR10587">
    <property type="entry name" value="GLYCOSYL TRANSFERASE-RELATED"/>
    <property type="match status" value="1"/>
</dbReference>
<evidence type="ECO:0000313" key="4">
    <source>
        <dbReference type="Proteomes" id="UP000001784"/>
    </source>
</evidence>
<name>A0LFU8_SYNFM</name>
<proteinExistence type="predicted"/>
<protein>
    <submittedName>
        <fullName evidence="3">Polysaccharide deacetylase</fullName>
    </submittedName>
</protein>
<feature type="compositionally biased region" description="Basic and acidic residues" evidence="1">
    <location>
        <begin position="323"/>
        <end position="345"/>
    </location>
</feature>
<dbReference type="InterPro" id="IPR002509">
    <property type="entry name" value="NODB_dom"/>
</dbReference>
<dbReference type="PANTHER" id="PTHR10587:SF134">
    <property type="entry name" value="SECRETED PROTEIN"/>
    <property type="match status" value="1"/>
</dbReference>
<dbReference type="InterPro" id="IPR050248">
    <property type="entry name" value="Polysacc_deacetylase_ArnD"/>
</dbReference>
<feature type="region of interest" description="Disordered" evidence="1">
    <location>
        <begin position="318"/>
        <end position="345"/>
    </location>
</feature>
<dbReference type="InParanoid" id="A0LFU8"/>
<feature type="region of interest" description="Disordered" evidence="1">
    <location>
        <begin position="1"/>
        <end position="33"/>
    </location>
</feature>
<dbReference type="eggNOG" id="COG0726">
    <property type="taxonomic scope" value="Bacteria"/>
</dbReference>
<evidence type="ECO:0000259" key="2">
    <source>
        <dbReference type="PROSITE" id="PS51677"/>
    </source>
</evidence>
<dbReference type="STRING" id="335543.Sfum_0601"/>
<dbReference type="PROSITE" id="PS51677">
    <property type="entry name" value="NODB"/>
    <property type="match status" value="1"/>
</dbReference>
<gene>
    <name evidence="3" type="ordered locus">Sfum_0601</name>
</gene>
<sequence length="345" mass="37618">MPSPENGKKAGGSGGSASGDEHPAHPQSPREPLAFGSRAILDACWSGEELEADAPRLERRGPTAVPENLRTAVDFRIARPPLPQSLRNSIRRVRPVGSGKPVALTFDLCETAGGVSGYDAGIVNWLRANRVRATFFAGGKWMQTHPEQTLQLMADPLFEIGNHSWTHANFRELGRSRMEEQVLRTQDQYRLLRGLLESRECARRAGARAMDDIPREPVLFRFPYGTCNAEALGFLASRGLAAIQWDVVTGDASTSQTAGGIARIVLSRVKPGSIIVCHANRRGHGTAAALPLFVPRLREMGYDFVTVSELLASGTAETSPDCYEERPGDNRKYDKITGVGKHADH</sequence>
<accession>A0LFU8</accession>
<dbReference type="AlphaFoldDB" id="A0LFU8"/>
<dbReference type="InterPro" id="IPR011330">
    <property type="entry name" value="Glyco_hydro/deAcase_b/a-brl"/>
</dbReference>